<dbReference type="EMBL" id="NLFK01000004">
    <property type="protein sequence ID" value="OZN25204.1"/>
    <property type="molecule type" value="Genomic_DNA"/>
</dbReference>
<dbReference type="InterPro" id="IPR025668">
    <property type="entry name" value="Tnp_DDE_dom"/>
</dbReference>
<proteinExistence type="predicted"/>
<evidence type="ECO:0000259" key="1">
    <source>
        <dbReference type="Pfam" id="PF13751"/>
    </source>
</evidence>
<gene>
    <name evidence="2" type="ORF">CFY87_04905</name>
</gene>
<reference evidence="2 3" key="1">
    <citation type="submission" date="2017-07" db="EMBL/GenBank/DDBJ databases">
        <title>Virulence factors identified in Actinobacillus seminis.</title>
        <authorList>
            <person name="Negrete-Abascal E."/>
            <person name="Vaca-Pacheco S."/>
            <person name="Montes-Garcia F."/>
            <person name="Leyto-Gil A.M."/>
            <person name="Fragoso-Garcia E."/>
            <person name="Carvente-Garcia R."/>
            <person name="Perez-Agueros S."/>
            <person name="Castelan-Sanchez H.G."/>
            <person name="Garcia-Molina A."/>
            <person name="Villamar T.E."/>
            <person name="Vazquez-Cruz C."/>
        </authorList>
    </citation>
    <scope>NUCLEOTIDE SEQUENCE [LARGE SCALE GENOMIC DNA]</scope>
    <source>
        <strain evidence="2 3">ATCC 15768</strain>
    </source>
</reference>
<keyword evidence="3" id="KW-1185">Reference proteome</keyword>
<dbReference type="Proteomes" id="UP000215738">
    <property type="component" value="Unassembled WGS sequence"/>
</dbReference>
<name>A0ABX4FMZ3_9PAST</name>
<dbReference type="Pfam" id="PF13751">
    <property type="entry name" value="DDE_Tnp_1_6"/>
    <property type="match status" value="1"/>
</dbReference>
<feature type="domain" description="Transposase DDE" evidence="1">
    <location>
        <begin position="5"/>
        <end position="81"/>
    </location>
</feature>
<protein>
    <recommendedName>
        <fullName evidence="1">Transposase DDE domain-containing protein</fullName>
    </recommendedName>
</protein>
<evidence type="ECO:0000313" key="3">
    <source>
        <dbReference type="Proteomes" id="UP000215738"/>
    </source>
</evidence>
<comment type="caution">
    <text evidence="2">The sequence shown here is derived from an EMBL/GenBank/DDBJ whole genome shotgun (WGS) entry which is preliminary data.</text>
</comment>
<organism evidence="2 3">
    <name type="scientific">Actinobacillus seminis</name>
    <dbReference type="NCBI Taxonomy" id="722"/>
    <lineage>
        <taxon>Bacteria</taxon>
        <taxon>Pseudomonadati</taxon>
        <taxon>Pseudomonadota</taxon>
        <taxon>Gammaproteobacteria</taxon>
        <taxon>Pasteurellales</taxon>
        <taxon>Pasteurellaceae</taxon>
        <taxon>Actinobacillus</taxon>
    </lineage>
</organism>
<evidence type="ECO:0000313" key="2">
    <source>
        <dbReference type="EMBL" id="OZN25204.1"/>
    </source>
</evidence>
<accession>A0ABX4FMZ3</accession>
<sequence length="120" mass="13756">MYQTTTRKGYHCYVSNKAVCVNCPAGQPCSQSQSGQKLITRHIYQASVDRANEVRLSEKGKVIYARGKETVERSSAQNIKKIALVIRAILYCFMAWIREYIEVYRRILGMSVLKLVGQEY</sequence>